<gene>
    <name evidence="4" type="ORF">U9M48_003049</name>
</gene>
<dbReference type="InterPro" id="IPR001878">
    <property type="entry name" value="Znf_CCHC"/>
</dbReference>
<sequence>MEPNPNHGGHTVLRRHYSIVEHETMEMAMEDAAQQALGVLCQHYHTPLCQTQYRYFPRRQSGDTEHEIASIRGEDNRQLLKLVRYVSALITAYVRVSEELHHRNGEVFHLQAQLDRVAGPPPQMVNTRRNAAGGNASQGNQGVGNPLPNPPPLTPEQFYNLQMQMMATMTNAVHVLQQAQAQPPPRPPRDRRGDFLKGHPPTFSHATEPLQADDWLRAVERQLDIAQCNDRERVLYGSGQLRGAALDWWEYYRPQGRDAFTWAQFRENFRNHHVPAGLMKMKKKEFLSPKQGSMSVIEYRDKFLRLAGYATLRGWREDEEKQENFPEGLNDELQYHSMNHTFPSFHQLVDRALFTERKRRRLKKGRGSTTTLHQAATPAPVSLGVRAHGERRAQGQEGYRYRRRYRGQPARPMYPTRCQVQTTPPTTNRTTGVGPCYKCGGVGHYANACPRKVQGNQRGSNRAKGEPSPAAARAPQSTGQGAVAREGESCDESAAEAPNVVLAPDGQKVEVSATKPSGCLHQMEAKPTEGIRVVCEYPDVFPEELPEPTLEQEIRNHQETDEKIQEIREQIKLGKAPHFREDEQGTVWYKNRICVPDVDSIKKLILSEAHDTACSIHPGSTKMYHDLKERFWWYGMKRAVAEYVAVCDTCQCLKAEHQRPAGLLQPLKIPEWKWEEIVMPLASQKP</sequence>
<proteinExistence type="predicted"/>
<dbReference type="EMBL" id="CP144745">
    <property type="protein sequence ID" value="WVZ51952.1"/>
    <property type="molecule type" value="Genomic_DNA"/>
</dbReference>
<feature type="region of interest" description="Disordered" evidence="2">
    <location>
        <begin position="452"/>
        <end position="494"/>
    </location>
</feature>
<accession>A0AAQ3PS62</accession>
<protein>
    <recommendedName>
        <fullName evidence="3">CCHC-type domain-containing protein</fullName>
    </recommendedName>
</protein>
<keyword evidence="1" id="KW-0863">Zinc-finger</keyword>
<keyword evidence="1" id="KW-0862">Zinc</keyword>
<feature type="compositionally biased region" description="Low complexity" evidence="2">
    <location>
        <begin position="130"/>
        <end position="146"/>
    </location>
</feature>
<dbReference type="GO" id="GO:0003676">
    <property type="term" value="F:nucleic acid binding"/>
    <property type="evidence" value="ECO:0007669"/>
    <property type="project" value="InterPro"/>
</dbReference>
<keyword evidence="1" id="KW-0479">Metal-binding</keyword>
<feature type="region of interest" description="Disordered" evidence="2">
    <location>
        <begin position="409"/>
        <end position="428"/>
    </location>
</feature>
<dbReference type="PANTHER" id="PTHR37984">
    <property type="entry name" value="PROTEIN CBG26694"/>
    <property type="match status" value="1"/>
</dbReference>
<dbReference type="InterPro" id="IPR005162">
    <property type="entry name" value="Retrotrans_gag_dom"/>
</dbReference>
<keyword evidence="5" id="KW-1185">Reference proteome</keyword>
<feature type="domain" description="CCHC-type" evidence="3">
    <location>
        <begin position="436"/>
        <end position="451"/>
    </location>
</feature>
<dbReference type="SUPFAM" id="SSF57756">
    <property type="entry name" value="Retrovirus zinc finger-like domains"/>
    <property type="match status" value="1"/>
</dbReference>
<reference evidence="4 5" key="1">
    <citation type="submission" date="2024-02" db="EMBL/GenBank/DDBJ databases">
        <title>High-quality chromosome-scale genome assembly of Pensacola bahiagrass (Paspalum notatum Flugge var. saurae).</title>
        <authorList>
            <person name="Vega J.M."/>
            <person name="Podio M."/>
            <person name="Orjuela J."/>
            <person name="Siena L.A."/>
            <person name="Pessino S.C."/>
            <person name="Combes M.C."/>
            <person name="Mariac C."/>
            <person name="Albertini E."/>
            <person name="Pupilli F."/>
            <person name="Ortiz J.P.A."/>
            <person name="Leblanc O."/>
        </authorList>
    </citation>
    <scope>NUCLEOTIDE SEQUENCE [LARGE SCALE GENOMIC DNA]</scope>
    <source>
        <strain evidence="4">R1</strain>
        <tissue evidence="4">Leaf</tissue>
    </source>
</reference>
<name>A0AAQ3PS62_PASNO</name>
<dbReference type="InterPro" id="IPR041588">
    <property type="entry name" value="Integrase_H2C2"/>
</dbReference>
<dbReference type="Pfam" id="PF00098">
    <property type="entry name" value="zf-CCHC"/>
    <property type="match status" value="1"/>
</dbReference>
<dbReference type="Proteomes" id="UP001341281">
    <property type="component" value="Chromosome 01"/>
</dbReference>
<evidence type="ECO:0000313" key="5">
    <source>
        <dbReference type="Proteomes" id="UP001341281"/>
    </source>
</evidence>
<organism evidence="4 5">
    <name type="scientific">Paspalum notatum var. saurae</name>
    <dbReference type="NCBI Taxonomy" id="547442"/>
    <lineage>
        <taxon>Eukaryota</taxon>
        <taxon>Viridiplantae</taxon>
        <taxon>Streptophyta</taxon>
        <taxon>Embryophyta</taxon>
        <taxon>Tracheophyta</taxon>
        <taxon>Spermatophyta</taxon>
        <taxon>Magnoliopsida</taxon>
        <taxon>Liliopsida</taxon>
        <taxon>Poales</taxon>
        <taxon>Poaceae</taxon>
        <taxon>PACMAD clade</taxon>
        <taxon>Panicoideae</taxon>
        <taxon>Andropogonodae</taxon>
        <taxon>Paspaleae</taxon>
        <taxon>Paspalinae</taxon>
        <taxon>Paspalum</taxon>
    </lineage>
</organism>
<dbReference type="InterPro" id="IPR036875">
    <property type="entry name" value="Znf_CCHC_sf"/>
</dbReference>
<evidence type="ECO:0000259" key="3">
    <source>
        <dbReference type="PROSITE" id="PS50158"/>
    </source>
</evidence>
<dbReference type="AlphaFoldDB" id="A0AAQ3PS62"/>
<dbReference type="SMART" id="SM00343">
    <property type="entry name" value="ZnF_C2HC"/>
    <property type="match status" value="1"/>
</dbReference>
<dbReference type="Gene3D" id="1.10.340.70">
    <property type="match status" value="1"/>
</dbReference>
<dbReference type="PANTHER" id="PTHR37984:SF5">
    <property type="entry name" value="PROTEIN NYNRIN-LIKE"/>
    <property type="match status" value="1"/>
</dbReference>
<dbReference type="PROSITE" id="PS50158">
    <property type="entry name" value="ZF_CCHC"/>
    <property type="match status" value="1"/>
</dbReference>
<evidence type="ECO:0000256" key="1">
    <source>
        <dbReference type="PROSITE-ProRule" id="PRU00047"/>
    </source>
</evidence>
<evidence type="ECO:0000256" key="2">
    <source>
        <dbReference type="SAM" id="MobiDB-lite"/>
    </source>
</evidence>
<dbReference type="Gene3D" id="4.10.60.10">
    <property type="entry name" value="Zinc finger, CCHC-type"/>
    <property type="match status" value="1"/>
</dbReference>
<evidence type="ECO:0000313" key="4">
    <source>
        <dbReference type="EMBL" id="WVZ51952.1"/>
    </source>
</evidence>
<feature type="region of interest" description="Disordered" evidence="2">
    <location>
        <begin position="124"/>
        <end position="156"/>
    </location>
</feature>
<dbReference type="Pfam" id="PF17921">
    <property type="entry name" value="Integrase_H2C2"/>
    <property type="match status" value="1"/>
</dbReference>
<dbReference type="InterPro" id="IPR050951">
    <property type="entry name" value="Retrovirus_Pol_polyprotein"/>
</dbReference>
<dbReference type="GO" id="GO:0008270">
    <property type="term" value="F:zinc ion binding"/>
    <property type="evidence" value="ECO:0007669"/>
    <property type="project" value="UniProtKB-KW"/>
</dbReference>
<dbReference type="Pfam" id="PF03732">
    <property type="entry name" value="Retrotrans_gag"/>
    <property type="match status" value="1"/>
</dbReference>